<keyword evidence="2" id="KW-0808">Transferase</keyword>
<dbReference type="EMBL" id="JAPMOS010000014">
    <property type="protein sequence ID" value="KAJ4460275.1"/>
    <property type="molecule type" value="Genomic_DNA"/>
</dbReference>
<evidence type="ECO:0000256" key="7">
    <source>
        <dbReference type="RuleBase" id="RU000304"/>
    </source>
</evidence>
<dbReference type="PANTHER" id="PTHR24346:SF82">
    <property type="entry name" value="KP78A-RELATED"/>
    <property type="match status" value="1"/>
</dbReference>
<feature type="binding site" evidence="6">
    <location>
        <position position="38"/>
    </location>
    <ligand>
        <name>ATP</name>
        <dbReference type="ChEBI" id="CHEBI:30616"/>
    </ligand>
</feature>
<dbReference type="Pfam" id="PF00069">
    <property type="entry name" value="Pkinase"/>
    <property type="match status" value="1"/>
</dbReference>
<dbReference type="PROSITE" id="PS00107">
    <property type="entry name" value="PROTEIN_KINASE_ATP"/>
    <property type="match status" value="1"/>
</dbReference>
<dbReference type="Gene3D" id="1.10.510.10">
    <property type="entry name" value="Transferase(Phosphotransferase) domain 1"/>
    <property type="match status" value="1"/>
</dbReference>
<name>A0ABQ8UU69_9EUKA</name>
<feature type="domain" description="Protein kinase" evidence="8">
    <location>
        <begin position="8"/>
        <end position="278"/>
    </location>
</feature>
<dbReference type="InterPro" id="IPR000719">
    <property type="entry name" value="Prot_kinase_dom"/>
</dbReference>
<dbReference type="PANTHER" id="PTHR24346">
    <property type="entry name" value="MAP/MICROTUBULE AFFINITY-REGULATING KINASE"/>
    <property type="match status" value="1"/>
</dbReference>
<evidence type="ECO:0000256" key="4">
    <source>
        <dbReference type="ARBA" id="ARBA00022777"/>
    </source>
</evidence>
<dbReference type="SMART" id="SM00220">
    <property type="entry name" value="S_TKc"/>
    <property type="match status" value="1"/>
</dbReference>
<gene>
    <name evidence="9" type="ORF">PAPYR_3676</name>
</gene>
<protein>
    <submittedName>
        <fullName evidence="9">Serine/threonine protein kinase</fullName>
    </submittedName>
</protein>
<keyword evidence="5 6" id="KW-0067">ATP-binding</keyword>
<keyword evidence="10" id="KW-1185">Reference proteome</keyword>
<evidence type="ECO:0000259" key="8">
    <source>
        <dbReference type="PROSITE" id="PS50011"/>
    </source>
</evidence>
<proteinExistence type="inferred from homology"/>
<comment type="similarity">
    <text evidence="7">Belongs to the protein kinase superfamily.</text>
</comment>
<reference evidence="9" key="1">
    <citation type="journal article" date="2022" name="bioRxiv">
        <title>Genomics of Preaxostyla Flagellates Illuminates Evolutionary Transitions and the Path Towards Mitochondrial Loss.</title>
        <authorList>
            <person name="Novak L.V.F."/>
            <person name="Treitli S.C."/>
            <person name="Pyrih J."/>
            <person name="Halakuc P."/>
            <person name="Pipaliya S.V."/>
            <person name="Vacek V."/>
            <person name="Brzon O."/>
            <person name="Soukal P."/>
            <person name="Eme L."/>
            <person name="Dacks J.B."/>
            <person name="Karnkowska A."/>
            <person name="Elias M."/>
            <person name="Hampl V."/>
        </authorList>
    </citation>
    <scope>NUCLEOTIDE SEQUENCE</scope>
    <source>
        <strain evidence="9">RCP-MX</strain>
    </source>
</reference>
<dbReference type="InterPro" id="IPR008271">
    <property type="entry name" value="Ser/Thr_kinase_AS"/>
</dbReference>
<comment type="caution">
    <text evidence="9">The sequence shown here is derived from an EMBL/GenBank/DDBJ whole genome shotgun (WGS) entry which is preliminary data.</text>
</comment>
<keyword evidence="3 6" id="KW-0547">Nucleotide-binding</keyword>
<keyword evidence="4 9" id="KW-0418">Kinase</keyword>
<evidence type="ECO:0000256" key="2">
    <source>
        <dbReference type="ARBA" id="ARBA00022679"/>
    </source>
</evidence>
<organism evidence="9 10">
    <name type="scientific">Paratrimastix pyriformis</name>
    <dbReference type="NCBI Taxonomy" id="342808"/>
    <lineage>
        <taxon>Eukaryota</taxon>
        <taxon>Metamonada</taxon>
        <taxon>Preaxostyla</taxon>
        <taxon>Paratrimastigidae</taxon>
        <taxon>Paratrimastix</taxon>
    </lineage>
</organism>
<keyword evidence="1 7" id="KW-0723">Serine/threonine-protein kinase</keyword>
<dbReference type="InterPro" id="IPR017441">
    <property type="entry name" value="Protein_kinase_ATP_BS"/>
</dbReference>
<dbReference type="Proteomes" id="UP001141327">
    <property type="component" value="Unassembled WGS sequence"/>
</dbReference>
<dbReference type="InterPro" id="IPR011009">
    <property type="entry name" value="Kinase-like_dom_sf"/>
</dbReference>
<evidence type="ECO:0000256" key="1">
    <source>
        <dbReference type="ARBA" id="ARBA00022527"/>
    </source>
</evidence>
<dbReference type="PROSITE" id="PS50011">
    <property type="entry name" value="PROTEIN_KINASE_DOM"/>
    <property type="match status" value="1"/>
</dbReference>
<dbReference type="SUPFAM" id="SSF56112">
    <property type="entry name" value="Protein kinase-like (PK-like)"/>
    <property type="match status" value="1"/>
</dbReference>
<accession>A0ABQ8UU69</accession>
<dbReference type="PROSITE" id="PS00108">
    <property type="entry name" value="PROTEIN_KINASE_ST"/>
    <property type="match status" value="1"/>
</dbReference>
<evidence type="ECO:0000256" key="6">
    <source>
        <dbReference type="PROSITE-ProRule" id="PRU10141"/>
    </source>
</evidence>
<evidence type="ECO:0000256" key="3">
    <source>
        <dbReference type="ARBA" id="ARBA00022741"/>
    </source>
</evidence>
<evidence type="ECO:0000256" key="5">
    <source>
        <dbReference type="ARBA" id="ARBA00022840"/>
    </source>
</evidence>
<dbReference type="GO" id="GO:0004674">
    <property type="term" value="F:protein serine/threonine kinase activity"/>
    <property type="evidence" value="ECO:0007669"/>
    <property type="project" value="UniProtKB-KW"/>
</dbReference>
<evidence type="ECO:0000313" key="10">
    <source>
        <dbReference type="Proteomes" id="UP001141327"/>
    </source>
</evidence>
<sequence length="471" mass="51862">MPHSLPGYMLGRFLGKGASGEVYLGRRVCDGKRCAIKKIHLDIIDPSPNPRDPLSLETLDPTHKREIYVMRAAGAHQNIVTLYDSYVISDFLFLVEEYCANGELFDYVGAGMEQAYARHFFRQAVDGLSHAHARQVAHRDLKLENILLSETLTLKLCDFGLARIFNKGTTLTTICGTPQYVAPEMLTSAGYDGAKADIWSLGVVLMAVLTAAMPVYERASDGDVFYDLLKAHSYAYEPWTTVLADPSYALAADLLRRMLEADPAQRISLQEVARHPWVASSGEPALSPAEIRAYMAQQRAMAGLPRLLLCLLPTTARPRISHPHSFTFFRCSVVPPDAWVAVEAPAAIPDAATHADDVVYRGEAGEPPLLDEDPLPTTTIRFGLGRGTSSAGEILGRLRQAMEAAGLTVTDDPENRLVLMGMQQDGSGLHVELFRDKEDVPLAVFARVGLKTEFLRLWQEVSQAFLPKPDE</sequence>
<evidence type="ECO:0000313" key="9">
    <source>
        <dbReference type="EMBL" id="KAJ4460275.1"/>
    </source>
</evidence>